<keyword evidence="10" id="KW-0067">ATP-binding</keyword>
<dbReference type="EC" id="2.7.11.30" evidence="3"/>
<dbReference type="GO" id="GO:0043235">
    <property type="term" value="C:receptor complex"/>
    <property type="evidence" value="ECO:0007669"/>
    <property type="project" value="TreeGrafter"/>
</dbReference>
<keyword evidence="4" id="KW-0723">Serine/threonine-protein kinase</keyword>
<comment type="similarity">
    <text evidence="2">Belongs to the protein kinase superfamily. TKL Ser/Thr protein kinase family. TGFB receptor subfamily.</text>
</comment>
<evidence type="ECO:0000256" key="13">
    <source>
        <dbReference type="ARBA" id="ARBA00023170"/>
    </source>
</evidence>
<keyword evidence="9" id="KW-0418">Kinase</keyword>
<feature type="signal peptide" evidence="15">
    <location>
        <begin position="1"/>
        <end position="20"/>
    </location>
</feature>
<reference evidence="17" key="1">
    <citation type="submission" date="2025-08" db="UniProtKB">
        <authorList>
            <consortium name="Ensembl"/>
        </authorList>
    </citation>
    <scope>IDENTIFICATION</scope>
</reference>
<evidence type="ECO:0000256" key="11">
    <source>
        <dbReference type="ARBA" id="ARBA00022989"/>
    </source>
</evidence>
<evidence type="ECO:0000256" key="15">
    <source>
        <dbReference type="SAM" id="SignalP"/>
    </source>
</evidence>
<proteinExistence type="inferred from homology"/>
<dbReference type="Ensembl" id="ENSNMLT00000000796.1">
    <property type="protein sequence ID" value="ENSNMLP00000000672.1"/>
    <property type="gene ID" value="ENSNMLG00000000551.1"/>
</dbReference>
<evidence type="ECO:0000313" key="17">
    <source>
        <dbReference type="Ensembl" id="ENSNMLP00000000672.1"/>
    </source>
</evidence>
<name>A0A8C6S278_9GOBI</name>
<accession>A0A8C6S278</accession>
<keyword evidence="11 14" id="KW-1133">Transmembrane helix</keyword>
<evidence type="ECO:0000256" key="9">
    <source>
        <dbReference type="ARBA" id="ARBA00022777"/>
    </source>
</evidence>
<evidence type="ECO:0000256" key="7">
    <source>
        <dbReference type="ARBA" id="ARBA00022729"/>
    </source>
</evidence>
<evidence type="ECO:0000259" key="16">
    <source>
        <dbReference type="PROSITE" id="PS50011"/>
    </source>
</evidence>
<evidence type="ECO:0000256" key="12">
    <source>
        <dbReference type="ARBA" id="ARBA00023136"/>
    </source>
</evidence>
<keyword evidence="18" id="KW-1185">Reference proteome</keyword>
<protein>
    <recommendedName>
        <fullName evidence="3">receptor protein serine/threonine kinase</fullName>
        <ecNumber evidence="3">2.7.11.30</ecNumber>
    </recommendedName>
</protein>
<evidence type="ECO:0000256" key="1">
    <source>
        <dbReference type="ARBA" id="ARBA00004479"/>
    </source>
</evidence>
<dbReference type="AlphaFoldDB" id="A0A8C6S278"/>
<dbReference type="GO" id="GO:0005524">
    <property type="term" value="F:ATP binding"/>
    <property type="evidence" value="ECO:0007669"/>
    <property type="project" value="UniProtKB-KW"/>
</dbReference>
<dbReference type="InterPro" id="IPR011009">
    <property type="entry name" value="Kinase-like_dom_sf"/>
</dbReference>
<feature type="domain" description="Protein kinase" evidence="16">
    <location>
        <begin position="194"/>
        <end position="456"/>
    </location>
</feature>
<feature type="transmembrane region" description="Helical" evidence="14">
    <location>
        <begin position="133"/>
        <end position="154"/>
    </location>
</feature>
<dbReference type="Gene3D" id="3.30.200.20">
    <property type="entry name" value="Phosphorylase Kinase, domain 1"/>
    <property type="match status" value="1"/>
</dbReference>
<evidence type="ECO:0000256" key="10">
    <source>
        <dbReference type="ARBA" id="ARBA00022840"/>
    </source>
</evidence>
<evidence type="ECO:0000256" key="8">
    <source>
        <dbReference type="ARBA" id="ARBA00022741"/>
    </source>
</evidence>
<evidence type="ECO:0000256" key="2">
    <source>
        <dbReference type="ARBA" id="ARBA00009605"/>
    </source>
</evidence>
<dbReference type="SUPFAM" id="SSF56112">
    <property type="entry name" value="Protein kinase-like (PK-like)"/>
    <property type="match status" value="1"/>
</dbReference>
<dbReference type="PANTHER" id="PTHR23255">
    <property type="entry name" value="TRANSFORMING GROWTH FACTOR-BETA RECEPTOR TYPE I AND II"/>
    <property type="match status" value="1"/>
</dbReference>
<dbReference type="Gene3D" id="1.10.510.10">
    <property type="entry name" value="Transferase(Phosphotransferase) domain 1"/>
    <property type="match status" value="1"/>
</dbReference>
<keyword evidence="6 14" id="KW-0812">Transmembrane</keyword>
<dbReference type="GO" id="GO:0030509">
    <property type="term" value="P:BMP signaling pathway"/>
    <property type="evidence" value="ECO:0007669"/>
    <property type="project" value="TreeGrafter"/>
</dbReference>
<feature type="chain" id="PRO_5034237177" description="receptor protein serine/threonine kinase" evidence="15">
    <location>
        <begin position="21"/>
        <end position="478"/>
    </location>
</feature>
<organism evidence="17 18">
    <name type="scientific">Neogobius melanostomus</name>
    <name type="common">round goby</name>
    <dbReference type="NCBI Taxonomy" id="47308"/>
    <lineage>
        <taxon>Eukaryota</taxon>
        <taxon>Metazoa</taxon>
        <taxon>Chordata</taxon>
        <taxon>Craniata</taxon>
        <taxon>Vertebrata</taxon>
        <taxon>Euteleostomi</taxon>
        <taxon>Actinopterygii</taxon>
        <taxon>Neopterygii</taxon>
        <taxon>Teleostei</taxon>
        <taxon>Neoteleostei</taxon>
        <taxon>Acanthomorphata</taxon>
        <taxon>Gobiaria</taxon>
        <taxon>Gobiiformes</taxon>
        <taxon>Gobioidei</taxon>
        <taxon>Gobiidae</taxon>
        <taxon>Benthophilinae</taxon>
        <taxon>Neogobiini</taxon>
        <taxon>Neogobius</taxon>
    </lineage>
</organism>
<dbReference type="PROSITE" id="PS50011">
    <property type="entry name" value="PROTEIN_KINASE_DOM"/>
    <property type="match status" value="1"/>
</dbReference>
<evidence type="ECO:0000256" key="5">
    <source>
        <dbReference type="ARBA" id="ARBA00022679"/>
    </source>
</evidence>
<keyword evidence="12 14" id="KW-0472">Membrane</keyword>
<dbReference type="InterPro" id="IPR000333">
    <property type="entry name" value="TGFB_receptor"/>
</dbReference>
<evidence type="ECO:0000256" key="3">
    <source>
        <dbReference type="ARBA" id="ARBA00012401"/>
    </source>
</evidence>
<dbReference type="GO" id="GO:0005886">
    <property type="term" value="C:plasma membrane"/>
    <property type="evidence" value="ECO:0007669"/>
    <property type="project" value="TreeGrafter"/>
</dbReference>
<keyword evidence="5" id="KW-0808">Transferase</keyword>
<keyword evidence="8" id="KW-0547">Nucleotide-binding</keyword>
<evidence type="ECO:0000313" key="18">
    <source>
        <dbReference type="Proteomes" id="UP000694523"/>
    </source>
</evidence>
<dbReference type="Pfam" id="PF00069">
    <property type="entry name" value="Pkinase"/>
    <property type="match status" value="1"/>
</dbReference>
<evidence type="ECO:0000256" key="14">
    <source>
        <dbReference type="SAM" id="Phobius"/>
    </source>
</evidence>
<dbReference type="Proteomes" id="UP000694523">
    <property type="component" value="Unplaced"/>
</dbReference>
<dbReference type="InterPro" id="IPR000719">
    <property type="entry name" value="Prot_kinase_dom"/>
</dbReference>
<comment type="subcellular location">
    <subcellularLocation>
        <location evidence="1">Membrane</location>
        <topology evidence="1">Single-pass type I membrane protein</topology>
    </subcellularLocation>
</comment>
<evidence type="ECO:0000256" key="4">
    <source>
        <dbReference type="ARBA" id="ARBA00022527"/>
    </source>
</evidence>
<keyword evidence="7 15" id="KW-0732">Signal</keyword>
<keyword evidence="13" id="KW-0675">Receptor</keyword>
<evidence type="ECO:0000256" key="6">
    <source>
        <dbReference type="ARBA" id="ARBA00022692"/>
    </source>
</evidence>
<dbReference type="GO" id="GO:0005024">
    <property type="term" value="F:transforming growth factor beta receptor activity"/>
    <property type="evidence" value="ECO:0007669"/>
    <property type="project" value="TreeGrafter"/>
</dbReference>
<reference evidence="17" key="2">
    <citation type="submission" date="2025-09" db="UniProtKB">
        <authorList>
            <consortium name="Ensembl"/>
        </authorList>
    </citation>
    <scope>IDENTIFICATION</scope>
</reference>
<sequence>MDLLLPTWSLLLEFVLLGLSDQVFCQMRRCRYQSRPHRRQYDMVGAVNGSEQHCFYTNCCLALYLITDHGELEVDTLACYLRYKSCSEDACTRVNHHFLHCVCNGDLCNNVTSWTQEEERLVPLQNSNGTSSYTILAVGLLTALLVLCVAAFTVKYFCKKTSEYFIFCGHHGHRATEGKQTDTVSTMLTSAITRLCSQELRCGTFATVWEGRFEGVPVAVKVFPKAWRHKFVVEREVHRLLEFGHPHPNIVQYLVAGPQNGVVWLKPMNVPMLLHTSSWTSCLTLCQSLSEGLSHLHEEGVHKPAVAHGDLSSSNVLVKADGTCALCDFGCSTSCGCTWEGALLYMSPEILEGSVMFNHSWHLQADVYSLGLVLWEVWMRCSDLFGERVPPHLLPYEQELRPSVTLEGLLQLVLFSEQRPAIPKSGNMADLLSCCWDADAEARLSASCAADRLASLSSSTREDSYVQYPSVPLSFLSA</sequence>
<dbReference type="PANTHER" id="PTHR23255:SF49">
    <property type="entry name" value="ANTI-MUELLERIAN HORMONE TYPE-2 RECEPTOR"/>
    <property type="match status" value="1"/>
</dbReference>